<evidence type="ECO:0000256" key="1">
    <source>
        <dbReference type="SAM" id="Phobius"/>
    </source>
</evidence>
<feature type="transmembrane region" description="Helical" evidence="1">
    <location>
        <begin position="351"/>
        <end position="370"/>
    </location>
</feature>
<feature type="transmembrane region" description="Helical" evidence="1">
    <location>
        <begin position="391"/>
        <end position="413"/>
    </location>
</feature>
<dbReference type="PANTHER" id="PTHR12459:SF15">
    <property type="entry name" value="TRANSMEMBRANE PROTEIN 135"/>
    <property type="match status" value="1"/>
</dbReference>
<keyword evidence="1" id="KW-0472">Membrane</keyword>
<proteinExistence type="predicted"/>
<name>A0A5C3QZ49_9AGAR</name>
<evidence type="ECO:0000313" key="2">
    <source>
        <dbReference type="EMBL" id="TFL06617.1"/>
    </source>
</evidence>
<feature type="transmembrane region" description="Helical" evidence="1">
    <location>
        <begin position="209"/>
        <end position="232"/>
    </location>
</feature>
<dbReference type="OrthoDB" id="4021778at2759"/>
<protein>
    <recommendedName>
        <fullName evidence="4">Transmembrane protein 135 N-terminal domain-containing protein</fullName>
    </recommendedName>
</protein>
<reference evidence="2 3" key="1">
    <citation type="journal article" date="2019" name="Nat. Ecol. Evol.">
        <title>Megaphylogeny resolves global patterns of mushroom evolution.</title>
        <authorList>
            <person name="Varga T."/>
            <person name="Krizsan K."/>
            <person name="Foldi C."/>
            <person name="Dima B."/>
            <person name="Sanchez-Garcia M."/>
            <person name="Sanchez-Ramirez S."/>
            <person name="Szollosi G.J."/>
            <person name="Szarkandi J.G."/>
            <person name="Papp V."/>
            <person name="Albert L."/>
            <person name="Andreopoulos W."/>
            <person name="Angelini C."/>
            <person name="Antonin V."/>
            <person name="Barry K.W."/>
            <person name="Bougher N.L."/>
            <person name="Buchanan P."/>
            <person name="Buyck B."/>
            <person name="Bense V."/>
            <person name="Catcheside P."/>
            <person name="Chovatia M."/>
            <person name="Cooper J."/>
            <person name="Damon W."/>
            <person name="Desjardin D."/>
            <person name="Finy P."/>
            <person name="Geml J."/>
            <person name="Haridas S."/>
            <person name="Hughes K."/>
            <person name="Justo A."/>
            <person name="Karasinski D."/>
            <person name="Kautmanova I."/>
            <person name="Kiss B."/>
            <person name="Kocsube S."/>
            <person name="Kotiranta H."/>
            <person name="LaButti K.M."/>
            <person name="Lechner B.E."/>
            <person name="Liimatainen K."/>
            <person name="Lipzen A."/>
            <person name="Lukacs Z."/>
            <person name="Mihaltcheva S."/>
            <person name="Morgado L.N."/>
            <person name="Niskanen T."/>
            <person name="Noordeloos M.E."/>
            <person name="Ohm R.A."/>
            <person name="Ortiz-Santana B."/>
            <person name="Ovrebo C."/>
            <person name="Racz N."/>
            <person name="Riley R."/>
            <person name="Savchenko A."/>
            <person name="Shiryaev A."/>
            <person name="Soop K."/>
            <person name="Spirin V."/>
            <person name="Szebenyi C."/>
            <person name="Tomsovsky M."/>
            <person name="Tulloss R.E."/>
            <person name="Uehling J."/>
            <person name="Grigoriev I.V."/>
            <person name="Vagvolgyi C."/>
            <person name="Papp T."/>
            <person name="Martin F.M."/>
            <person name="Miettinen O."/>
            <person name="Hibbett D.S."/>
            <person name="Nagy L.G."/>
        </authorList>
    </citation>
    <scope>NUCLEOTIDE SEQUENCE [LARGE SCALE GENOMIC DNA]</scope>
    <source>
        <strain evidence="2 3">CBS 309.79</strain>
    </source>
</reference>
<keyword evidence="1" id="KW-0812">Transmembrane</keyword>
<keyword evidence="3" id="KW-1185">Reference proteome</keyword>
<feature type="transmembrane region" description="Helical" evidence="1">
    <location>
        <begin position="12"/>
        <end position="34"/>
    </location>
</feature>
<dbReference type="AlphaFoldDB" id="A0A5C3QZ49"/>
<evidence type="ECO:0000313" key="3">
    <source>
        <dbReference type="Proteomes" id="UP000305067"/>
    </source>
</evidence>
<dbReference type="InterPro" id="IPR026749">
    <property type="entry name" value="Tmem135"/>
</dbReference>
<dbReference type="EMBL" id="ML178815">
    <property type="protein sequence ID" value="TFL06617.1"/>
    <property type="molecule type" value="Genomic_DNA"/>
</dbReference>
<feature type="transmembrane region" description="Helical" evidence="1">
    <location>
        <begin position="433"/>
        <end position="452"/>
    </location>
</feature>
<evidence type="ECO:0008006" key="4">
    <source>
        <dbReference type="Google" id="ProtNLM"/>
    </source>
</evidence>
<keyword evidence="1" id="KW-1133">Transmembrane helix</keyword>
<sequence length="588" mass="64317">MSALLSSQPAQVIARTYSLALLLSLGPALLPILASARTSKHPLLPRLRRVLARDLAPDGFAFALSVAVGGGAGLRQLWRLLDRYLYTHDEKEGGLASKLKSFISFNRLLSPVHKTFISNLFSASVGILLLQAGRRRSRRRAPTVDIPWTLPVGDTAPRGASPTLDLTLLVFVRALDSIVQGWVSSCGAAASDREAVTEEKKRKSRQRQLTAKIDSVVFWLCSARIMYSFFYYPERLPSSYVKWISSLANIDSRLLAAVRGIKEGTWSYRTGTSSPDVRALLTTGATDIGLPPTWGDPHTLPAFGGSGATKIWRELGVQGRDGVAGLPCEIIHRGVCGSSCTANASLRFAKVFTQAIAIYIPAHFIPALLTRPRSLLTASKPLTLLLSAARSSTFLSTFVASFYLTVCTFHTFIPRLLPFLFSPGRISHDFVDGPYGVVFIGSFICGGASIWIEHPKRRGEMALYVIPRAIRAMLSDKWVKKDGVIFRVIERLIFALSLATLLTSAIYRPNALRGLSKWTLAFITKGTEHGFWKRKRLGQSSSVDPTPINTPFLRPTTPASLSRCASQAPLCAPLPLPESDNSAQKQEL</sequence>
<feature type="transmembrane region" description="Helical" evidence="1">
    <location>
        <begin position="112"/>
        <end position="130"/>
    </location>
</feature>
<feature type="transmembrane region" description="Helical" evidence="1">
    <location>
        <begin position="55"/>
        <end position="74"/>
    </location>
</feature>
<gene>
    <name evidence="2" type="ORF">BDV98DRAFT_499262</name>
</gene>
<feature type="transmembrane region" description="Helical" evidence="1">
    <location>
        <begin position="488"/>
        <end position="507"/>
    </location>
</feature>
<accession>A0A5C3QZ49</accession>
<dbReference type="PANTHER" id="PTHR12459">
    <property type="entry name" value="TRANSMEMBRANE PROTEIN 135-RELATED"/>
    <property type="match status" value="1"/>
</dbReference>
<organism evidence="2 3">
    <name type="scientific">Pterulicium gracile</name>
    <dbReference type="NCBI Taxonomy" id="1884261"/>
    <lineage>
        <taxon>Eukaryota</taxon>
        <taxon>Fungi</taxon>
        <taxon>Dikarya</taxon>
        <taxon>Basidiomycota</taxon>
        <taxon>Agaricomycotina</taxon>
        <taxon>Agaricomycetes</taxon>
        <taxon>Agaricomycetidae</taxon>
        <taxon>Agaricales</taxon>
        <taxon>Pleurotineae</taxon>
        <taxon>Pterulaceae</taxon>
        <taxon>Pterulicium</taxon>
    </lineage>
</organism>
<dbReference type="Proteomes" id="UP000305067">
    <property type="component" value="Unassembled WGS sequence"/>
</dbReference>